<accession>A0ABU9XQN4</accession>
<protein>
    <recommendedName>
        <fullName evidence="3">Flagellar basal body-associated protein FliL</fullName>
    </recommendedName>
</protein>
<gene>
    <name evidence="1" type="ORF">ABC969_06780</name>
</gene>
<organism evidence="1 2">
    <name type="scientific">Sphingomonas qilianensis</name>
    <dbReference type="NCBI Taxonomy" id="1736690"/>
    <lineage>
        <taxon>Bacteria</taxon>
        <taxon>Pseudomonadati</taxon>
        <taxon>Pseudomonadota</taxon>
        <taxon>Alphaproteobacteria</taxon>
        <taxon>Sphingomonadales</taxon>
        <taxon>Sphingomonadaceae</taxon>
        <taxon>Sphingomonas</taxon>
    </lineage>
</organism>
<dbReference type="EMBL" id="JBDIMF010000002">
    <property type="protein sequence ID" value="MEN2786126.1"/>
    <property type="molecule type" value="Genomic_DNA"/>
</dbReference>
<evidence type="ECO:0008006" key="3">
    <source>
        <dbReference type="Google" id="ProtNLM"/>
    </source>
</evidence>
<sequence length="140" mass="14635">MNKILIWGASLALGLGAGGAAVFGAEQWFSAAPIAAEPPVFVPTGAVLAPLVFPDGRLAGYASFEVELEVMQGESALVKEHMPLLLNAINMRTHRTPMASGPDGLLPDLKRFQQVVVEAAGEVFGAGVVRRAAITQAKPM</sequence>
<evidence type="ECO:0000313" key="2">
    <source>
        <dbReference type="Proteomes" id="UP001404104"/>
    </source>
</evidence>
<evidence type="ECO:0000313" key="1">
    <source>
        <dbReference type="EMBL" id="MEN2786126.1"/>
    </source>
</evidence>
<name>A0ABU9XQN4_9SPHN</name>
<dbReference type="Proteomes" id="UP001404104">
    <property type="component" value="Unassembled WGS sequence"/>
</dbReference>
<reference evidence="1 2" key="1">
    <citation type="submission" date="2024-05" db="EMBL/GenBank/DDBJ databases">
        <authorList>
            <person name="Liu Q."/>
            <person name="Xin Y.-H."/>
        </authorList>
    </citation>
    <scope>NUCLEOTIDE SEQUENCE [LARGE SCALE GENOMIC DNA]</scope>
    <source>
        <strain evidence="1 2">CGMCC 1.15349</strain>
    </source>
</reference>
<dbReference type="RefSeq" id="WP_345863929.1">
    <property type="nucleotide sequence ID" value="NZ_JBDIMF010000002.1"/>
</dbReference>
<proteinExistence type="predicted"/>
<comment type="caution">
    <text evidence="1">The sequence shown here is derived from an EMBL/GenBank/DDBJ whole genome shotgun (WGS) entry which is preliminary data.</text>
</comment>
<keyword evidence="2" id="KW-1185">Reference proteome</keyword>